<name>A0A4R4AKS7_MARGR</name>
<feature type="domain" description="CheW-like" evidence="1">
    <location>
        <begin position="38"/>
        <end position="187"/>
    </location>
</feature>
<dbReference type="GO" id="GO:0005829">
    <property type="term" value="C:cytosol"/>
    <property type="evidence" value="ECO:0007669"/>
    <property type="project" value="TreeGrafter"/>
</dbReference>
<evidence type="ECO:0000313" key="2">
    <source>
        <dbReference type="EMBL" id="TCW40043.1"/>
    </source>
</evidence>
<dbReference type="InterPro" id="IPR036061">
    <property type="entry name" value="CheW-like_dom_sf"/>
</dbReference>
<sequence length="192" mass="21089">MTETATAATELHALIRQLDASCRAQRTALPHDAPPPDSWAAVLFRVRDLKFLTPLEQIAEVLEVPVEITRVPGTQPWFLGVANNRGTLLPISDLAVLTQGGQPGERRVPPGRRRARDRVLVVRQVESPCGLVVSETLGMRHVRHDARVETLPDGLGLSARYIDTAYRVDDEAVAVLRLERLLADPLFNAALG</sequence>
<protein>
    <submittedName>
        <fullName evidence="2">Twitching motility protein PilI</fullName>
    </submittedName>
</protein>
<dbReference type="GO" id="GO:0007165">
    <property type="term" value="P:signal transduction"/>
    <property type="evidence" value="ECO:0007669"/>
    <property type="project" value="InterPro"/>
</dbReference>
<dbReference type="InterPro" id="IPR039315">
    <property type="entry name" value="CheW"/>
</dbReference>
<gene>
    <name evidence="2" type="ORF">EDC29_101460</name>
</gene>
<dbReference type="Gene3D" id="2.30.30.40">
    <property type="entry name" value="SH3 Domains"/>
    <property type="match status" value="1"/>
</dbReference>
<proteinExistence type="predicted"/>
<organism evidence="2 3">
    <name type="scientific">Marichromatium gracile</name>
    <name type="common">Chromatium gracile</name>
    <dbReference type="NCBI Taxonomy" id="1048"/>
    <lineage>
        <taxon>Bacteria</taxon>
        <taxon>Pseudomonadati</taxon>
        <taxon>Pseudomonadota</taxon>
        <taxon>Gammaproteobacteria</taxon>
        <taxon>Chromatiales</taxon>
        <taxon>Chromatiaceae</taxon>
        <taxon>Marichromatium</taxon>
    </lineage>
</organism>
<dbReference type="GO" id="GO:0006935">
    <property type="term" value="P:chemotaxis"/>
    <property type="evidence" value="ECO:0007669"/>
    <property type="project" value="InterPro"/>
</dbReference>
<dbReference type="PROSITE" id="PS50851">
    <property type="entry name" value="CHEW"/>
    <property type="match status" value="1"/>
</dbReference>
<dbReference type="EMBL" id="SMDC01000001">
    <property type="protein sequence ID" value="TCW40043.1"/>
    <property type="molecule type" value="Genomic_DNA"/>
</dbReference>
<comment type="caution">
    <text evidence="2">The sequence shown here is derived from an EMBL/GenBank/DDBJ whole genome shotgun (WGS) entry which is preliminary data.</text>
</comment>
<reference evidence="2 3" key="1">
    <citation type="submission" date="2019-03" db="EMBL/GenBank/DDBJ databases">
        <title>Genomic Encyclopedia of Type Strains, Phase IV (KMG-IV): sequencing the most valuable type-strain genomes for metagenomic binning, comparative biology and taxonomic classification.</title>
        <authorList>
            <person name="Goeker M."/>
        </authorList>
    </citation>
    <scope>NUCLEOTIDE SEQUENCE [LARGE SCALE GENOMIC DNA]</scope>
    <source>
        <strain evidence="2 3">DSM 203</strain>
    </source>
</reference>
<dbReference type="AlphaFoldDB" id="A0A4R4AKS7"/>
<dbReference type="Pfam" id="PF01584">
    <property type="entry name" value="CheW"/>
    <property type="match status" value="1"/>
</dbReference>
<dbReference type="RefSeq" id="WP_123141763.1">
    <property type="nucleotide sequence ID" value="NZ_NRRH01000066.1"/>
</dbReference>
<accession>A0A4R4AKS7</accession>
<evidence type="ECO:0000259" key="1">
    <source>
        <dbReference type="PROSITE" id="PS50851"/>
    </source>
</evidence>
<dbReference type="SMART" id="SM00260">
    <property type="entry name" value="CheW"/>
    <property type="match status" value="1"/>
</dbReference>
<dbReference type="InterPro" id="IPR002545">
    <property type="entry name" value="CheW-lke_dom"/>
</dbReference>
<dbReference type="SUPFAM" id="SSF50341">
    <property type="entry name" value="CheW-like"/>
    <property type="match status" value="1"/>
</dbReference>
<dbReference type="Proteomes" id="UP000295247">
    <property type="component" value="Unassembled WGS sequence"/>
</dbReference>
<dbReference type="Gene3D" id="2.40.50.180">
    <property type="entry name" value="CheA-289, Domain 4"/>
    <property type="match status" value="1"/>
</dbReference>
<dbReference type="PANTHER" id="PTHR22617:SF43">
    <property type="entry name" value="PROTEIN PILI"/>
    <property type="match status" value="1"/>
</dbReference>
<dbReference type="PANTHER" id="PTHR22617">
    <property type="entry name" value="CHEMOTAXIS SENSOR HISTIDINE KINASE-RELATED"/>
    <property type="match status" value="1"/>
</dbReference>
<evidence type="ECO:0000313" key="3">
    <source>
        <dbReference type="Proteomes" id="UP000295247"/>
    </source>
</evidence>